<keyword evidence="2" id="KW-1185">Reference proteome</keyword>
<comment type="caution">
    <text evidence="1">The sequence shown here is derived from an EMBL/GenBank/DDBJ whole genome shotgun (WGS) entry which is preliminary data.</text>
</comment>
<accession>A0AAE0GNV6</accession>
<protein>
    <submittedName>
        <fullName evidence="1">Uncharacterized protein</fullName>
    </submittedName>
</protein>
<sequence length="297" mass="33028">MAEVRKELLSSPWTDEDELVREYLFANDASLEEANAIWEFQNSITNVVLSVPICFWPCQICTVLNLAIYKDTKHRLFYENKIEELWARRVGITNEGIVFKQLRKKPLSYDDGQNCSELCCRVGRFPKYETGGITKVVPFDRVQDVLVEDPAGGTERVIQLCGCCAHEVGEYIPNVDSVCQVDTSGAGIELTLPGLANAKEFRQTVIALKNRKPIPTIGEGVLEGTAALNERMKAPLDRCSSKVRQSSNFMNPAYGPSTTHPGMMEMSRTSEDQVALLRSIDDKLGKLISIAATHGHS</sequence>
<proteinExistence type="predicted"/>
<dbReference type="Proteomes" id="UP001190700">
    <property type="component" value="Unassembled WGS sequence"/>
</dbReference>
<name>A0AAE0GNV6_9CHLO</name>
<evidence type="ECO:0000313" key="2">
    <source>
        <dbReference type="Proteomes" id="UP001190700"/>
    </source>
</evidence>
<dbReference type="EMBL" id="LGRX02003810">
    <property type="protein sequence ID" value="KAK3281527.1"/>
    <property type="molecule type" value="Genomic_DNA"/>
</dbReference>
<gene>
    <name evidence="1" type="ORF">CYMTET_10687</name>
</gene>
<organism evidence="1 2">
    <name type="scientific">Cymbomonas tetramitiformis</name>
    <dbReference type="NCBI Taxonomy" id="36881"/>
    <lineage>
        <taxon>Eukaryota</taxon>
        <taxon>Viridiplantae</taxon>
        <taxon>Chlorophyta</taxon>
        <taxon>Pyramimonadophyceae</taxon>
        <taxon>Pyramimonadales</taxon>
        <taxon>Pyramimonadaceae</taxon>
        <taxon>Cymbomonas</taxon>
    </lineage>
</organism>
<evidence type="ECO:0000313" key="1">
    <source>
        <dbReference type="EMBL" id="KAK3281527.1"/>
    </source>
</evidence>
<reference evidence="1 2" key="1">
    <citation type="journal article" date="2015" name="Genome Biol. Evol.">
        <title>Comparative Genomics of a Bacterivorous Green Alga Reveals Evolutionary Causalities and Consequences of Phago-Mixotrophic Mode of Nutrition.</title>
        <authorList>
            <person name="Burns J.A."/>
            <person name="Paasch A."/>
            <person name="Narechania A."/>
            <person name="Kim E."/>
        </authorList>
    </citation>
    <scope>NUCLEOTIDE SEQUENCE [LARGE SCALE GENOMIC DNA]</scope>
    <source>
        <strain evidence="1 2">PLY_AMNH</strain>
    </source>
</reference>
<dbReference type="AlphaFoldDB" id="A0AAE0GNV6"/>